<proteinExistence type="predicted"/>
<dbReference type="EMBL" id="JPKZ01001973">
    <property type="protein sequence ID" value="KHN78939.1"/>
    <property type="molecule type" value="Genomic_DNA"/>
</dbReference>
<gene>
    <name evidence="1" type="ORF">Tcan_03630</name>
</gene>
<dbReference type="Proteomes" id="UP000031036">
    <property type="component" value="Unassembled WGS sequence"/>
</dbReference>
<dbReference type="AlphaFoldDB" id="A0A0B2VBU7"/>
<reference evidence="1 2" key="1">
    <citation type="submission" date="2014-11" db="EMBL/GenBank/DDBJ databases">
        <title>Genetic blueprint of the zoonotic pathogen Toxocara canis.</title>
        <authorList>
            <person name="Zhu X.-Q."/>
            <person name="Korhonen P.K."/>
            <person name="Cai H."/>
            <person name="Young N.D."/>
            <person name="Nejsum P."/>
            <person name="von Samson-Himmelstjerna G."/>
            <person name="Boag P.R."/>
            <person name="Tan P."/>
            <person name="Li Q."/>
            <person name="Min J."/>
            <person name="Yang Y."/>
            <person name="Wang X."/>
            <person name="Fang X."/>
            <person name="Hall R.S."/>
            <person name="Hofmann A."/>
            <person name="Sternberg P.W."/>
            <person name="Jex A.R."/>
            <person name="Gasser R.B."/>
        </authorList>
    </citation>
    <scope>NUCLEOTIDE SEQUENCE [LARGE SCALE GENOMIC DNA]</scope>
    <source>
        <strain evidence="1">PN_DK_2014</strain>
    </source>
</reference>
<comment type="caution">
    <text evidence="1">The sequence shown here is derived from an EMBL/GenBank/DDBJ whole genome shotgun (WGS) entry which is preliminary data.</text>
</comment>
<protein>
    <submittedName>
        <fullName evidence="1">Uncharacterized protein</fullName>
    </submittedName>
</protein>
<organism evidence="1 2">
    <name type="scientific">Toxocara canis</name>
    <name type="common">Canine roundworm</name>
    <dbReference type="NCBI Taxonomy" id="6265"/>
    <lineage>
        <taxon>Eukaryota</taxon>
        <taxon>Metazoa</taxon>
        <taxon>Ecdysozoa</taxon>
        <taxon>Nematoda</taxon>
        <taxon>Chromadorea</taxon>
        <taxon>Rhabditida</taxon>
        <taxon>Spirurina</taxon>
        <taxon>Ascaridomorpha</taxon>
        <taxon>Ascaridoidea</taxon>
        <taxon>Toxocaridae</taxon>
        <taxon>Toxocara</taxon>
    </lineage>
</organism>
<evidence type="ECO:0000313" key="1">
    <source>
        <dbReference type="EMBL" id="KHN78939.1"/>
    </source>
</evidence>
<accession>A0A0B2VBU7</accession>
<keyword evidence="2" id="KW-1185">Reference proteome</keyword>
<sequence length="166" mass="18725">MFTAGVFTATLEVTKPCCPSVAGLSGFHDNKYIFRPLRPRVDNAGRTRYNLIIYERKATQETCELSDSKTSSVQITSMSRILPGRKFVTDRATNMTIERKSIAVGTREQLQMNKPTLYEYQSMPSDTILRTRRNPKFSTFVQKAALLVLEEIEESSLLDASGSCTR</sequence>
<evidence type="ECO:0000313" key="2">
    <source>
        <dbReference type="Proteomes" id="UP000031036"/>
    </source>
</evidence>
<name>A0A0B2VBU7_TOXCA</name>